<dbReference type="OrthoDB" id="28609at10239"/>
<dbReference type="KEGG" id="vg:29066429"/>
<dbReference type="RefSeq" id="YP_009287895.1">
    <property type="nucleotide sequence ID" value="NC_031080.1"/>
</dbReference>
<proteinExistence type="predicted"/>
<accession>A0A1C9EH12</accession>
<name>A0A1C9EH12_9CAUD</name>
<gene>
    <name evidence="1" type="ORF">SEA_TONENILI_31</name>
</gene>
<keyword evidence="2" id="KW-1185">Reference proteome</keyword>
<evidence type="ECO:0000313" key="1">
    <source>
        <dbReference type="EMBL" id="AON96782.1"/>
    </source>
</evidence>
<dbReference type="EMBL" id="KX752698">
    <property type="protein sequence ID" value="AON96782.1"/>
    <property type="molecule type" value="Genomic_DNA"/>
</dbReference>
<dbReference type="GeneID" id="29066429"/>
<dbReference type="Proteomes" id="UP000204231">
    <property type="component" value="Segment"/>
</dbReference>
<reference evidence="1 2" key="1">
    <citation type="submission" date="2016-08" db="EMBL/GenBank/DDBJ databases">
        <authorList>
            <person name="Acevedo E."/>
            <person name="Azhar M."/>
            <person name="Golebiewska U.P."/>
            <person name="Grzywna D."/>
            <person name="Guardiola R."/>
            <person name="Jackson O."/>
            <person name="John N."/>
            <person name="Kanavatsas C."/>
            <person name="Khan S."/>
            <person name="Leong J."/>
            <person name="Mansilla E."/>
            <person name="Muladjanov Y."/>
            <person name="Nouel J."/>
            <person name="Oh S."/>
            <person name="Oppedisano M."/>
            <person name="Sajid A."/>
            <person name="Samper M."/>
            <person name="Ugbeva O."/>
            <person name="Delesalle V.A."/>
            <person name="Garlena R.A."/>
            <person name="Russell D.A."/>
            <person name="Pope W.H."/>
            <person name="Jacobs-Sera D."/>
            <person name="Hendrix R.W."/>
            <person name="Hatfull G.F."/>
        </authorList>
    </citation>
    <scope>NUCLEOTIDE SEQUENCE [LARGE SCALE GENOMIC DNA]</scope>
</reference>
<protein>
    <submittedName>
        <fullName evidence="1">Uncharacterized protein</fullName>
    </submittedName>
</protein>
<evidence type="ECO:0000313" key="2">
    <source>
        <dbReference type="Proteomes" id="UP000204231"/>
    </source>
</evidence>
<organism evidence="1 2">
    <name type="scientific">Mycobacterium phage Tonenili</name>
    <dbReference type="NCBI Taxonomy" id="1891703"/>
    <lineage>
        <taxon>Viruses</taxon>
        <taxon>Duplodnaviria</taxon>
        <taxon>Heunggongvirae</taxon>
        <taxon>Uroviricota</taxon>
        <taxon>Caudoviricetes</taxon>
        <taxon>Ceeclamvirinae</taxon>
        <taxon>Bixzunavirus</taxon>
        <taxon>Bixzunavirus tonenili</taxon>
    </lineage>
</organism>
<sequence length="131" mass="14740">MEPYEHYVATEDLLVEGRRVVAQISDVNDDRAITRKLLAEVTAVDGEGAEKLQREVALLTERMDELGKKAMGIWAQAQVHAALARVPSDVVSRARVYQYRQSQYQPSRTTALDKTAIPRYETFSVGEEDSN</sequence>